<reference evidence="1 2" key="1">
    <citation type="submission" date="2010-12" db="EMBL/GenBank/DDBJ databases">
        <title>Whole genome sequence of Anaerolinea thermophila UNI-1.</title>
        <authorList>
            <person name="Narita-Yamada S."/>
            <person name="Kishi E."/>
            <person name="Watanabe Y."/>
            <person name="Takasaki K."/>
            <person name="Ankai A."/>
            <person name="Oguchi A."/>
            <person name="Fukui S."/>
            <person name="Takahashi M."/>
            <person name="Yashiro I."/>
            <person name="Hosoyama A."/>
            <person name="Sekiguchi Y."/>
            <person name="Hanada S."/>
            <person name="Fujita N."/>
        </authorList>
    </citation>
    <scope>NUCLEOTIDE SEQUENCE [LARGE SCALE GENOMIC DNA]</scope>
    <source>
        <strain evidence="2">DSM 14523 / JCM 11388 / NBRC 100420 / UNI-1</strain>
    </source>
</reference>
<organism evidence="1 2">
    <name type="scientific">Anaerolinea thermophila (strain DSM 14523 / JCM 11388 / NBRC 100420 / UNI-1)</name>
    <dbReference type="NCBI Taxonomy" id="926569"/>
    <lineage>
        <taxon>Bacteria</taxon>
        <taxon>Bacillati</taxon>
        <taxon>Chloroflexota</taxon>
        <taxon>Anaerolineae</taxon>
        <taxon>Anaerolineales</taxon>
        <taxon>Anaerolineaceae</taxon>
        <taxon>Anaerolinea</taxon>
    </lineage>
</organism>
<evidence type="ECO:0000313" key="2">
    <source>
        <dbReference type="Proteomes" id="UP000008922"/>
    </source>
</evidence>
<keyword evidence="2" id="KW-1185">Reference proteome</keyword>
<dbReference type="OrthoDB" id="1908495at2"/>
<dbReference type="RefSeq" id="WP_013558946.1">
    <property type="nucleotide sequence ID" value="NC_014960.1"/>
</dbReference>
<accession>E8N105</accession>
<gene>
    <name evidence="1" type="ordered locus">ANT_05160</name>
</gene>
<dbReference type="eggNOG" id="COG1073">
    <property type="taxonomic scope" value="Bacteria"/>
</dbReference>
<proteinExistence type="predicted"/>
<name>E8N105_ANATU</name>
<dbReference type="EMBL" id="AP012029">
    <property type="protein sequence ID" value="BAJ62550.1"/>
    <property type="molecule type" value="Genomic_DNA"/>
</dbReference>
<protein>
    <submittedName>
        <fullName evidence="1">Uncharacterized protein</fullName>
    </submittedName>
</protein>
<sequence length="220" mass="24847">MEEILSLPIRGMDGAPLTNTFFRQKEEASELAVFFPGRGYTCAMPVLYYPTRLMVQRGADALTIEYNATREAGFDQLDMEERLRRLGNDARNAVEVALTQRKYQRVVLFGKSLGSLVLAWLLVHEPELLHATYVWLTPLVRVPFLREAVRRAKPQSLFIAGDADPLFDSDAMQDLMKQGDFHLLVLSGANHSLEIEGDLEATLKGMSLMLRTLDEFLQKG</sequence>
<dbReference type="SUPFAM" id="SSF53474">
    <property type="entry name" value="alpha/beta-Hydrolases"/>
    <property type="match status" value="1"/>
</dbReference>
<dbReference type="InterPro" id="IPR029058">
    <property type="entry name" value="AB_hydrolase_fold"/>
</dbReference>
<dbReference type="Gene3D" id="3.40.50.1820">
    <property type="entry name" value="alpha/beta hydrolase"/>
    <property type="match status" value="1"/>
</dbReference>
<dbReference type="Proteomes" id="UP000008922">
    <property type="component" value="Chromosome"/>
</dbReference>
<dbReference type="AlphaFoldDB" id="E8N105"/>
<evidence type="ECO:0000313" key="1">
    <source>
        <dbReference type="EMBL" id="BAJ62550.1"/>
    </source>
</evidence>
<dbReference type="InParanoid" id="E8N105"/>
<dbReference type="HOGENOM" id="CLU_111932_0_0_0"/>
<dbReference type="STRING" id="926569.ANT_05160"/>
<dbReference type="KEGG" id="atm:ANT_05160"/>